<keyword evidence="8" id="KW-1185">Reference proteome</keyword>
<evidence type="ECO:0000259" key="6">
    <source>
        <dbReference type="Pfam" id="PF01490"/>
    </source>
</evidence>
<evidence type="ECO:0000256" key="3">
    <source>
        <dbReference type="ARBA" id="ARBA00022989"/>
    </source>
</evidence>
<sequence>MVKSQIGLGVLSLPAVFDTFGMIPGVIILLTVGIITTWSDDIVGVFKLRHREIYSVADAGGVMFGPIGNESMALLTSFVSLGSAGPTVNRVAYGLVLPGILASAILPIHLPAKQVFVHPLRGSKHLTSNTPIHWTTWWRKTDLGLDRQIERVCPGGIAAISWI</sequence>
<gene>
    <name evidence="7" type="ORF">CRHIZ90672A_00008638</name>
</gene>
<evidence type="ECO:0000256" key="5">
    <source>
        <dbReference type="SAM" id="Phobius"/>
    </source>
</evidence>
<reference evidence="7" key="1">
    <citation type="submission" date="2021-10" db="EMBL/GenBank/DDBJ databases">
        <authorList>
            <person name="Piombo E."/>
        </authorList>
    </citation>
    <scope>NUCLEOTIDE SEQUENCE</scope>
</reference>
<keyword evidence="2 5" id="KW-0812">Transmembrane</keyword>
<evidence type="ECO:0000256" key="4">
    <source>
        <dbReference type="ARBA" id="ARBA00023136"/>
    </source>
</evidence>
<keyword evidence="3 5" id="KW-1133">Transmembrane helix</keyword>
<organism evidence="7 8">
    <name type="scientific">Clonostachys rhizophaga</name>
    <dbReference type="NCBI Taxonomy" id="160324"/>
    <lineage>
        <taxon>Eukaryota</taxon>
        <taxon>Fungi</taxon>
        <taxon>Dikarya</taxon>
        <taxon>Ascomycota</taxon>
        <taxon>Pezizomycotina</taxon>
        <taxon>Sordariomycetes</taxon>
        <taxon>Hypocreomycetidae</taxon>
        <taxon>Hypocreales</taxon>
        <taxon>Bionectriaceae</taxon>
        <taxon>Clonostachys</taxon>
    </lineage>
</organism>
<evidence type="ECO:0000313" key="8">
    <source>
        <dbReference type="Proteomes" id="UP000696573"/>
    </source>
</evidence>
<name>A0A9N9VVU7_9HYPO</name>
<dbReference type="Proteomes" id="UP000696573">
    <property type="component" value="Unassembled WGS sequence"/>
</dbReference>
<dbReference type="OrthoDB" id="40134at2759"/>
<proteinExistence type="predicted"/>
<dbReference type="InterPro" id="IPR013057">
    <property type="entry name" value="AA_transpt_TM"/>
</dbReference>
<comment type="subcellular location">
    <subcellularLocation>
        <location evidence="1">Membrane</location>
    </subcellularLocation>
</comment>
<feature type="transmembrane region" description="Helical" evidence="5">
    <location>
        <begin position="20"/>
        <end position="38"/>
    </location>
</feature>
<keyword evidence="4 5" id="KW-0472">Membrane</keyword>
<evidence type="ECO:0000256" key="2">
    <source>
        <dbReference type="ARBA" id="ARBA00022692"/>
    </source>
</evidence>
<dbReference type="EMBL" id="CABFNQ020000747">
    <property type="protein sequence ID" value="CAH0033280.1"/>
    <property type="molecule type" value="Genomic_DNA"/>
</dbReference>
<comment type="caution">
    <text evidence="7">The sequence shown here is derived from an EMBL/GenBank/DDBJ whole genome shotgun (WGS) entry which is preliminary data.</text>
</comment>
<dbReference type="Pfam" id="PF01490">
    <property type="entry name" value="Aa_trans"/>
    <property type="match status" value="1"/>
</dbReference>
<accession>A0A9N9VVU7</accession>
<feature type="domain" description="Amino acid transporter transmembrane" evidence="6">
    <location>
        <begin position="2"/>
        <end position="82"/>
    </location>
</feature>
<evidence type="ECO:0000256" key="1">
    <source>
        <dbReference type="ARBA" id="ARBA00004370"/>
    </source>
</evidence>
<dbReference type="GO" id="GO:0016020">
    <property type="term" value="C:membrane"/>
    <property type="evidence" value="ECO:0007669"/>
    <property type="project" value="UniProtKB-SubCell"/>
</dbReference>
<evidence type="ECO:0000313" key="7">
    <source>
        <dbReference type="EMBL" id="CAH0033280.1"/>
    </source>
</evidence>
<protein>
    <recommendedName>
        <fullName evidence="6">Amino acid transporter transmembrane domain-containing protein</fullName>
    </recommendedName>
</protein>
<dbReference type="AlphaFoldDB" id="A0A9N9VVU7"/>